<dbReference type="GO" id="GO:0005737">
    <property type="term" value="C:cytoplasm"/>
    <property type="evidence" value="ECO:0007669"/>
    <property type="project" value="UniProtKB-SubCell"/>
</dbReference>
<reference evidence="11 16" key="2">
    <citation type="submission" date="2016-03" db="EMBL/GenBank/DDBJ databases">
        <title>Spore heat resistance.</title>
        <authorList>
            <person name="Boekhorst J."/>
            <person name="Berendsen E.M."/>
            <person name="Wells-Bennik M.H."/>
            <person name="Kuipers O.P."/>
        </authorList>
    </citation>
    <scope>NUCLEOTIDE SEQUENCE [LARGE SCALE GENOMIC DNA]</scope>
    <source>
        <strain evidence="11 16">GS8</strain>
    </source>
</reference>
<dbReference type="CDD" id="cd07153">
    <property type="entry name" value="Fur_like"/>
    <property type="match status" value="1"/>
</dbReference>
<reference evidence="12 14" key="1">
    <citation type="submission" date="2016-01" db="EMBL/GenBank/DDBJ databases">
        <title>Draft Genome Sequences of Seven Thermophilic Sporeformers Isolated from Foods.</title>
        <authorList>
            <person name="Berendsen E.M."/>
            <person name="Wells-Bennik M.H."/>
            <person name="Krawcyk A.O."/>
            <person name="De Jong A."/>
            <person name="Holsappel S."/>
            <person name="Eijlander R.T."/>
            <person name="Kuipers O.P."/>
        </authorList>
    </citation>
    <scope>NUCLEOTIDE SEQUENCE [LARGE SCALE GENOMIC DNA]</scope>
    <source>
        <strain evidence="12 14">B4114</strain>
    </source>
</reference>
<evidence type="ECO:0000313" key="12">
    <source>
        <dbReference type="EMBL" id="KYD33727.1"/>
    </source>
</evidence>
<dbReference type="GeneID" id="89611332"/>
<dbReference type="PANTHER" id="PTHR33202">
    <property type="entry name" value="ZINC UPTAKE REGULATION PROTEIN"/>
    <property type="match status" value="1"/>
</dbReference>
<comment type="similarity">
    <text evidence="2">Belongs to the Fur family.</text>
</comment>
<dbReference type="Proteomes" id="UP000266922">
    <property type="component" value="Unassembled WGS sequence"/>
</dbReference>
<feature type="binding site" evidence="10">
    <location>
        <position position="89"/>
    </location>
    <ligand>
        <name>Fe cation</name>
        <dbReference type="ChEBI" id="CHEBI:24875"/>
    </ligand>
</feature>
<evidence type="ECO:0000256" key="3">
    <source>
        <dbReference type="ARBA" id="ARBA00022490"/>
    </source>
</evidence>
<keyword evidence="4" id="KW-0678">Repressor</keyword>
<evidence type="ECO:0000256" key="5">
    <source>
        <dbReference type="ARBA" id="ARBA00022833"/>
    </source>
</evidence>
<comment type="subcellular location">
    <subcellularLocation>
        <location evidence="1">Cytoplasm</location>
    </subcellularLocation>
</comment>
<dbReference type="Proteomes" id="UP000773850">
    <property type="component" value="Unassembled WGS sequence"/>
</dbReference>
<dbReference type="GO" id="GO:0008270">
    <property type="term" value="F:zinc ion binding"/>
    <property type="evidence" value="ECO:0007669"/>
    <property type="project" value="TreeGrafter"/>
</dbReference>
<reference evidence="13 15" key="3">
    <citation type="submission" date="2018-10" db="EMBL/GenBank/DDBJ databases">
        <title>Geobacillus stearothermophilus in processing lines of powdered infant formula.</title>
        <authorList>
            <person name="Rhee M.S."/>
            <person name="Choi I.-G."/>
            <person name="Cho T.J."/>
            <person name="Park B."/>
        </authorList>
    </citation>
    <scope>NUCLEOTIDE SEQUENCE [LARGE SCALE GENOMIC DNA]</scope>
    <source>
        <strain evidence="13 15">FHS-PPGT130</strain>
    </source>
</reference>
<keyword evidence="6" id="KW-0805">Transcription regulation</keyword>
<keyword evidence="3" id="KW-0963">Cytoplasm</keyword>
<keyword evidence="7" id="KW-0238">DNA-binding</keyword>
<dbReference type="Gene3D" id="1.10.10.10">
    <property type="entry name" value="Winged helix-like DNA-binding domain superfamily/Winged helix DNA-binding domain"/>
    <property type="match status" value="1"/>
</dbReference>
<protein>
    <submittedName>
        <fullName evidence="13">Transcriptional repressor</fullName>
    </submittedName>
    <submittedName>
        <fullName evidence="11">Zinc uptake regulation protein ZUR</fullName>
    </submittedName>
</protein>
<evidence type="ECO:0000256" key="6">
    <source>
        <dbReference type="ARBA" id="ARBA00023015"/>
    </source>
</evidence>
<dbReference type="RefSeq" id="WP_033014648.1">
    <property type="nucleotide sequence ID" value="NZ_CBCSGJ010000001.1"/>
</dbReference>
<dbReference type="InterPro" id="IPR036388">
    <property type="entry name" value="WH-like_DNA-bd_sf"/>
</dbReference>
<evidence type="ECO:0000313" key="14">
    <source>
        <dbReference type="Proteomes" id="UP000075517"/>
    </source>
</evidence>
<evidence type="ECO:0000256" key="7">
    <source>
        <dbReference type="ARBA" id="ARBA00023125"/>
    </source>
</evidence>
<dbReference type="SUPFAM" id="SSF46785">
    <property type="entry name" value="Winged helix' DNA-binding domain"/>
    <property type="match status" value="1"/>
</dbReference>
<evidence type="ECO:0000256" key="10">
    <source>
        <dbReference type="PIRSR" id="PIRSR602481-2"/>
    </source>
</evidence>
<dbReference type="InterPro" id="IPR002481">
    <property type="entry name" value="FUR"/>
</dbReference>
<keyword evidence="8" id="KW-0804">Transcription</keyword>
<evidence type="ECO:0000313" key="15">
    <source>
        <dbReference type="Proteomes" id="UP000266922"/>
    </source>
</evidence>
<evidence type="ECO:0000256" key="8">
    <source>
        <dbReference type="ARBA" id="ARBA00023163"/>
    </source>
</evidence>
<gene>
    <name evidence="12" type="ORF">B4114_2273</name>
    <name evidence="13" type="ORF">D9548_09855</name>
    <name evidence="11" type="ORF">GS8_2182</name>
</gene>
<dbReference type="InterPro" id="IPR036390">
    <property type="entry name" value="WH_DNA-bd_sf"/>
</dbReference>
<feature type="binding site" evidence="9">
    <location>
        <position position="95"/>
    </location>
    <ligand>
        <name>Zn(2+)</name>
        <dbReference type="ChEBI" id="CHEBI:29105"/>
    </ligand>
</feature>
<organism evidence="12 14">
    <name type="scientific">Geobacillus stearothermophilus</name>
    <name type="common">Bacillus stearothermophilus</name>
    <dbReference type="NCBI Taxonomy" id="1422"/>
    <lineage>
        <taxon>Bacteria</taxon>
        <taxon>Bacillati</taxon>
        <taxon>Bacillota</taxon>
        <taxon>Bacilli</taxon>
        <taxon>Bacillales</taxon>
        <taxon>Anoxybacillaceae</taxon>
        <taxon>Geobacillus</taxon>
    </lineage>
</organism>
<dbReference type="GO" id="GO:1900376">
    <property type="term" value="P:regulation of secondary metabolite biosynthetic process"/>
    <property type="evidence" value="ECO:0007669"/>
    <property type="project" value="TreeGrafter"/>
</dbReference>
<accession>A0A0K9I1H1</accession>
<keyword evidence="16" id="KW-1185">Reference proteome</keyword>
<dbReference type="Proteomes" id="UP000075517">
    <property type="component" value="Unassembled WGS sequence"/>
</dbReference>
<dbReference type="Gene3D" id="3.30.1490.190">
    <property type="match status" value="1"/>
</dbReference>
<evidence type="ECO:0000256" key="9">
    <source>
        <dbReference type="PIRSR" id="PIRSR602481-1"/>
    </source>
</evidence>
<evidence type="ECO:0000256" key="2">
    <source>
        <dbReference type="ARBA" id="ARBA00007957"/>
    </source>
</evidence>
<evidence type="ECO:0000256" key="1">
    <source>
        <dbReference type="ARBA" id="ARBA00004496"/>
    </source>
</evidence>
<keyword evidence="5 9" id="KW-0862">Zinc</keyword>
<dbReference type="GO" id="GO:0000976">
    <property type="term" value="F:transcription cis-regulatory region binding"/>
    <property type="evidence" value="ECO:0007669"/>
    <property type="project" value="TreeGrafter"/>
</dbReference>
<dbReference type="Pfam" id="PF01475">
    <property type="entry name" value="FUR"/>
    <property type="match status" value="1"/>
</dbReference>
<dbReference type="EMBL" id="LQYY01000090">
    <property type="protein sequence ID" value="KYD33727.1"/>
    <property type="molecule type" value="Genomic_DNA"/>
</dbReference>
<feature type="binding site" evidence="9">
    <location>
        <position position="98"/>
    </location>
    <ligand>
        <name>Zn(2+)</name>
        <dbReference type="ChEBI" id="CHEBI:29105"/>
    </ligand>
</feature>
<comment type="cofactor">
    <cofactor evidence="10">
        <name>Mn(2+)</name>
        <dbReference type="ChEBI" id="CHEBI:29035"/>
    </cofactor>
    <cofactor evidence="10">
        <name>Fe(2+)</name>
        <dbReference type="ChEBI" id="CHEBI:29033"/>
    </cofactor>
    <text evidence="10">Binds 1 Mn(2+) or Fe(2+) ion per subunit.</text>
</comment>
<dbReference type="GO" id="GO:0003700">
    <property type="term" value="F:DNA-binding transcription factor activity"/>
    <property type="evidence" value="ECO:0007669"/>
    <property type="project" value="InterPro"/>
</dbReference>
<keyword evidence="9" id="KW-0479">Metal-binding</keyword>
<feature type="binding site" evidence="10">
    <location>
        <position position="110"/>
    </location>
    <ligand>
        <name>Fe cation</name>
        <dbReference type="ChEBI" id="CHEBI:24875"/>
    </ligand>
</feature>
<dbReference type="OrthoDB" id="8659436at2"/>
<dbReference type="GO" id="GO:0045892">
    <property type="term" value="P:negative regulation of DNA-templated transcription"/>
    <property type="evidence" value="ECO:0007669"/>
    <property type="project" value="TreeGrafter"/>
</dbReference>
<name>A0A0K9I1H1_GEOSE</name>
<proteinExistence type="inferred from homology"/>
<comment type="caution">
    <text evidence="12">The sequence shown here is derived from an EMBL/GenBank/DDBJ whole genome shotgun (WGS) entry which is preliminary data.</text>
</comment>
<dbReference type="EMBL" id="LUCS01000028">
    <property type="protein sequence ID" value="KAF6510025.1"/>
    <property type="molecule type" value="Genomic_DNA"/>
</dbReference>
<feature type="binding site" evidence="9">
    <location>
        <position position="135"/>
    </location>
    <ligand>
        <name>Zn(2+)</name>
        <dbReference type="ChEBI" id="CHEBI:29105"/>
    </ligand>
</feature>
<comment type="cofactor">
    <cofactor evidence="9">
        <name>Zn(2+)</name>
        <dbReference type="ChEBI" id="CHEBI:29105"/>
    </cofactor>
    <text evidence="9">Binds 1 zinc ion per subunit.</text>
</comment>
<dbReference type="PANTHER" id="PTHR33202:SF1">
    <property type="entry name" value="FERRIC UPTAKE REGULATION PROTEIN"/>
    <property type="match status" value="1"/>
</dbReference>
<keyword evidence="10" id="KW-0408">Iron</keyword>
<evidence type="ECO:0000256" key="4">
    <source>
        <dbReference type="ARBA" id="ARBA00022491"/>
    </source>
</evidence>
<feature type="binding site" evidence="10">
    <location>
        <position position="124"/>
    </location>
    <ligand>
        <name>Fe cation</name>
        <dbReference type="ChEBI" id="CHEBI:24875"/>
    </ligand>
</feature>
<evidence type="ECO:0000313" key="13">
    <source>
        <dbReference type="EMBL" id="RLQ13734.1"/>
    </source>
</evidence>
<dbReference type="InterPro" id="IPR043135">
    <property type="entry name" value="Fur_C"/>
</dbReference>
<dbReference type="PATRIC" id="fig|1422.14.peg.442"/>
<evidence type="ECO:0000313" key="11">
    <source>
        <dbReference type="EMBL" id="KAF6510025.1"/>
    </source>
</evidence>
<sequence>MNVGEALRLMKEKGFKYTEKRKQMLELFAGRDKYLTAKEVLEALRPAYPGLSVDTVYRNLSLFAALGILEMTELSGEKRFRFACDARRHHHHFICTECGKTKEIDICPMERLATQLDGYEIADHKFEIYGTCPQCQKHLPI</sequence>
<dbReference type="EMBL" id="RCTJ01000032">
    <property type="protein sequence ID" value="RLQ13734.1"/>
    <property type="molecule type" value="Genomic_DNA"/>
</dbReference>
<evidence type="ECO:0000313" key="16">
    <source>
        <dbReference type="Proteomes" id="UP000773850"/>
    </source>
</evidence>
<dbReference type="AlphaFoldDB" id="A0A0K9I1H1"/>
<feature type="binding site" evidence="9">
    <location>
        <position position="132"/>
    </location>
    <ligand>
        <name>Zn(2+)</name>
        <dbReference type="ChEBI" id="CHEBI:29105"/>
    </ligand>
</feature>